<protein>
    <submittedName>
        <fullName evidence="1">Uncharacterized protein</fullName>
    </submittedName>
</protein>
<evidence type="ECO:0000313" key="1">
    <source>
        <dbReference type="EMBL" id="JAH32112.1"/>
    </source>
</evidence>
<dbReference type="AlphaFoldDB" id="A0A0E9RTD7"/>
<organism evidence="1">
    <name type="scientific">Anguilla anguilla</name>
    <name type="common">European freshwater eel</name>
    <name type="synonym">Muraena anguilla</name>
    <dbReference type="NCBI Taxonomy" id="7936"/>
    <lineage>
        <taxon>Eukaryota</taxon>
        <taxon>Metazoa</taxon>
        <taxon>Chordata</taxon>
        <taxon>Craniata</taxon>
        <taxon>Vertebrata</taxon>
        <taxon>Euteleostomi</taxon>
        <taxon>Actinopterygii</taxon>
        <taxon>Neopterygii</taxon>
        <taxon>Teleostei</taxon>
        <taxon>Anguilliformes</taxon>
        <taxon>Anguillidae</taxon>
        <taxon>Anguilla</taxon>
    </lineage>
</organism>
<dbReference type="EMBL" id="GBXM01076465">
    <property type="protein sequence ID" value="JAH32112.1"/>
    <property type="molecule type" value="Transcribed_RNA"/>
</dbReference>
<proteinExistence type="predicted"/>
<name>A0A0E9RTD7_ANGAN</name>
<accession>A0A0E9RTD7</accession>
<reference evidence="1" key="1">
    <citation type="submission" date="2014-11" db="EMBL/GenBank/DDBJ databases">
        <authorList>
            <person name="Amaro Gonzalez C."/>
        </authorList>
    </citation>
    <scope>NUCLEOTIDE SEQUENCE</scope>
</reference>
<sequence length="29" mass="3120">MQDRETTIISPAACFNRCAGNNDCSTTEA</sequence>
<reference evidence="1" key="2">
    <citation type="journal article" date="2015" name="Fish Shellfish Immunol.">
        <title>Early steps in the European eel (Anguilla anguilla)-Vibrio vulnificus interaction in the gills: Role of the RtxA13 toxin.</title>
        <authorList>
            <person name="Callol A."/>
            <person name="Pajuelo D."/>
            <person name="Ebbesson L."/>
            <person name="Teles M."/>
            <person name="MacKenzie S."/>
            <person name="Amaro C."/>
        </authorList>
    </citation>
    <scope>NUCLEOTIDE SEQUENCE</scope>
</reference>